<comment type="caution">
    <text evidence="2">The sequence shown here is derived from an EMBL/GenBank/DDBJ whole genome shotgun (WGS) entry which is preliminary data.</text>
</comment>
<gene>
    <name evidence="2" type="ORF">VP01_701g4</name>
</gene>
<proteinExistence type="predicted"/>
<feature type="chain" id="PRO_5005567801" description="SMP-30/Gluconolactonase/LRE-like region domain-containing protein" evidence="1">
    <location>
        <begin position="18"/>
        <end position="420"/>
    </location>
</feature>
<evidence type="ECO:0000256" key="1">
    <source>
        <dbReference type="SAM" id="SignalP"/>
    </source>
</evidence>
<dbReference type="InterPro" id="IPR011042">
    <property type="entry name" value="6-blade_b-propeller_TolB-like"/>
</dbReference>
<dbReference type="PANTHER" id="PTHR11799:SF12">
    <property type="entry name" value="PARAOXONASE-RELATED"/>
    <property type="match status" value="1"/>
</dbReference>
<dbReference type="Proteomes" id="UP000037035">
    <property type="component" value="Unassembled WGS sequence"/>
</dbReference>
<evidence type="ECO:0000313" key="3">
    <source>
        <dbReference type="Proteomes" id="UP000037035"/>
    </source>
</evidence>
<evidence type="ECO:0000313" key="2">
    <source>
        <dbReference type="EMBL" id="KNZ46708.1"/>
    </source>
</evidence>
<sequence length="420" mass="47153">MNLFITGLSISVAVLLGAVLKPKIEELGLLRKIVNVNNQRCSRIKGLEACEDIFIDQPTGKAYLACSHREHRANWVPAINILKLSAPSFLVMDHRKIQGPSEDYVAILDLKTLEYRKLQLENLPASLLQNGIHVHGLDLFIHPETSDPAVNGSPLAASNSPRQATIYLINHRFPDHQNNGLDTADSVIEVFDTVIGNDRATHRRTIQHHLLVTPNNLVGLDHSSFYATNDHRTRKHWLNSVVHCSFDQTTLQCIPALHSRHQFPNGIAKGPGNTIYMSNTLNAHLRWLEIQQDKTLVVKAEIKVPRVIDNIYVTSSGSVFIAAIPSISMFQSLMGSLHKEKSTLVSPSEVWKVSNMTDQHTTSSPTRNLFSLERVFADDGNQESRVHTCPFVRLIAPWLSKKMLFCTPLGTFQFYKVTRQ</sequence>
<dbReference type="SUPFAM" id="SSF63829">
    <property type="entry name" value="Calcium-dependent phosphotriesterase"/>
    <property type="match status" value="1"/>
</dbReference>
<protein>
    <recommendedName>
        <fullName evidence="4">SMP-30/Gluconolactonase/LRE-like region domain-containing protein</fullName>
    </recommendedName>
</protein>
<organism evidence="2 3">
    <name type="scientific">Puccinia sorghi</name>
    <dbReference type="NCBI Taxonomy" id="27349"/>
    <lineage>
        <taxon>Eukaryota</taxon>
        <taxon>Fungi</taxon>
        <taxon>Dikarya</taxon>
        <taxon>Basidiomycota</taxon>
        <taxon>Pucciniomycotina</taxon>
        <taxon>Pucciniomycetes</taxon>
        <taxon>Pucciniales</taxon>
        <taxon>Pucciniaceae</taxon>
        <taxon>Puccinia</taxon>
    </lineage>
</organism>
<dbReference type="Gene3D" id="2.120.10.30">
    <property type="entry name" value="TolB, C-terminal domain"/>
    <property type="match status" value="1"/>
</dbReference>
<name>A0A0L6UDS8_9BASI</name>
<dbReference type="VEuPathDB" id="FungiDB:VP01_701g4"/>
<dbReference type="InterPro" id="IPR051288">
    <property type="entry name" value="Serum_paraoxonase/arylesterase"/>
</dbReference>
<dbReference type="PANTHER" id="PTHR11799">
    <property type="entry name" value="PARAOXONASE"/>
    <property type="match status" value="1"/>
</dbReference>
<keyword evidence="1" id="KW-0732">Signal</keyword>
<reference evidence="2 3" key="1">
    <citation type="submission" date="2015-08" db="EMBL/GenBank/DDBJ databases">
        <title>Next Generation Sequencing and Analysis of the Genome of Puccinia sorghi L Schw, the Causal Agent of Maize Common Rust.</title>
        <authorList>
            <person name="Rochi L."/>
            <person name="Burguener G."/>
            <person name="Darino M."/>
            <person name="Turjanski A."/>
            <person name="Kreff E."/>
            <person name="Dieguez M.J."/>
            <person name="Sacco F."/>
        </authorList>
    </citation>
    <scope>NUCLEOTIDE SEQUENCE [LARGE SCALE GENOMIC DNA]</scope>
    <source>
        <strain evidence="2 3">RO10H11247</strain>
    </source>
</reference>
<evidence type="ECO:0008006" key="4">
    <source>
        <dbReference type="Google" id="ProtNLM"/>
    </source>
</evidence>
<dbReference type="OrthoDB" id="5307922at2759"/>
<accession>A0A0L6UDS8</accession>
<feature type="signal peptide" evidence="1">
    <location>
        <begin position="1"/>
        <end position="17"/>
    </location>
</feature>
<dbReference type="EMBL" id="LAVV01012406">
    <property type="protein sequence ID" value="KNZ46708.1"/>
    <property type="molecule type" value="Genomic_DNA"/>
</dbReference>
<keyword evidence="3" id="KW-1185">Reference proteome</keyword>
<dbReference type="AlphaFoldDB" id="A0A0L6UDS8"/>